<gene>
    <name evidence="1" type="ORF">RsS93_41940</name>
</gene>
<accession>A0ABQ0Z7Y4</accession>
<dbReference type="Proteomes" id="UP000390335">
    <property type="component" value="Unassembled WGS sequence"/>
</dbReference>
<sequence length="58" mass="6345">MGQIATDALSDLLMEILPPERDEESRADGTACLCCRRLRSARKMDEDGCGICDECLAP</sequence>
<reference evidence="1 2" key="1">
    <citation type="journal article" date="2020" name="Genome Biol. Evol.">
        <title>Rhizobium dioscoreae sp. nov., a plant growth-promoting bacterium isolated from yam (Dioscorea species).</title>
        <authorList>
            <person name="Ouyabe M."/>
            <person name="Tanaka N."/>
            <person name="Shiwa Y."/>
            <person name="Fujita N."/>
            <person name="Kikuno H."/>
            <person name="Babil P."/>
            <person name="Shiwachi H."/>
        </authorList>
    </citation>
    <scope>NUCLEOTIDE SEQUENCE [LARGE SCALE GENOMIC DNA]</scope>
    <source>
        <strain evidence="1 2">S-93</strain>
    </source>
</reference>
<evidence type="ECO:0000313" key="2">
    <source>
        <dbReference type="Proteomes" id="UP000390335"/>
    </source>
</evidence>
<keyword evidence="2" id="KW-1185">Reference proteome</keyword>
<protein>
    <recommendedName>
        <fullName evidence="3">ClpX-type ZB domain-containing protein</fullName>
    </recommendedName>
</protein>
<proteinExistence type="predicted"/>
<organism evidence="1 2">
    <name type="scientific">Rhizobium dioscoreae</name>
    <dbReference type="NCBI Taxonomy" id="2653122"/>
    <lineage>
        <taxon>Bacteria</taxon>
        <taxon>Pseudomonadati</taxon>
        <taxon>Pseudomonadota</taxon>
        <taxon>Alphaproteobacteria</taxon>
        <taxon>Hyphomicrobiales</taxon>
        <taxon>Rhizobiaceae</taxon>
        <taxon>Rhizobium/Agrobacterium group</taxon>
        <taxon>Rhizobium</taxon>
    </lineage>
</organism>
<dbReference type="EMBL" id="BLAJ01000004">
    <property type="protein sequence ID" value="GES51580.1"/>
    <property type="molecule type" value="Genomic_DNA"/>
</dbReference>
<comment type="caution">
    <text evidence="1">The sequence shown here is derived from an EMBL/GenBank/DDBJ whole genome shotgun (WGS) entry which is preliminary data.</text>
</comment>
<evidence type="ECO:0000313" key="1">
    <source>
        <dbReference type="EMBL" id="GES51580.1"/>
    </source>
</evidence>
<evidence type="ECO:0008006" key="3">
    <source>
        <dbReference type="Google" id="ProtNLM"/>
    </source>
</evidence>
<name>A0ABQ0Z7Y4_9HYPH</name>